<reference evidence="1 2" key="1">
    <citation type="journal article" date="2018" name="Sci. Rep.">
        <title>Genomic signatures of local adaptation to the degree of environmental predictability in rotifers.</title>
        <authorList>
            <person name="Franch-Gras L."/>
            <person name="Hahn C."/>
            <person name="Garcia-Roger E.M."/>
            <person name="Carmona M.J."/>
            <person name="Serra M."/>
            <person name="Gomez A."/>
        </authorList>
    </citation>
    <scope>NUCLEOTIDE SEQUENCE [LARGE SCALE GENOMIC DNA]</scope>
    <source>
        <strain evidence="1">HYR1</strain>
    </source>
</reference>
<dbReference type="Proteomes" id="UP000276133">
    <property type="component" value="Unassembled WGS sequence"/>
</dbReference>
<name>A0A3M7S927_BRAPC</name>
<accession>A0A3M7S927</accession>
<dbReference type="AlphaFoldDB" id="A0A3M7S927"/>
<dbReference type="EMBL" id="REGN01001817">
    <property type="protein sequence ID" value="RNA32323.1"/>
    <property type="molecule type" value="Genomic_DNA"/>
</dbReference>
<evidence type="ECO:0000313" key="1">
    <source>
        <dbReference type="EMBL" id="RNA32323.1"/>
    </source>
</evidence>
<comment type="caution">
    <text evidence="1">The sequence shown here is derived from an EMBL/GenBank/DDBJ whole genome shotgun (WGS) entry which is preliminary data.</text>
</comment>
<sequence>MSRGTSTTRPWPSAAVKFTFFLHMKILKKIYIFFAHENSEVRLKIQHLLIKILKNIVFYTIFRVNHLECVSNCEFIVQSVGCYLVHTWSMELNGNKGIEWFCSLQGKRKIMKKIQ</sequence>
<proteinExistence type="predicted"/>
<gene>
    <name evidence="1" type="ORF">BpHYR1_012254</name>
</gene>
<protein>
    <submittedName>
        <fullName evidence="1">Uncharacterized protein</fullName>
    </submittedName>
</protein>
<keyword evidence="2" id="KW-1185">Reference proteome</keyword>
<evidence type="ECO:0000313" key="2">
    <source>
        <dbReference type="Proteomes" id="UP000276133"/>
    </source>
</evidence>
<organism evidence="1 2">
    <name type="scientific">Brachionus plicatilis</name>
    <name type="common">Marine rotifer</name>
    <name type="synonym">Brachionus muelleri</name>
    <dbReference type="NCBI Taxonomy" id="10195"/>
    <lineage>
        <taxon>Eukaryota</taxon>
        <taxon>Metazoa</taxon>
        <taxon>Spiralia</taxon>
        <taxon>Gnathifera</taxon>
        <taxon>Rotifera</taxon>
        <taxon>Eurotatoria</taxon>
        <taxon>Monogononta</taxon>
        <taxon>Pseudotrocha</taxon>
        <taxon>Ploima</taxon>
        <taxon>Brachionidae</taxon>
        <taxon>Brachionus</taxon>
    </lineage>
</organism>